<dbReference type="RefSeq" id="WP_038452925.1">
    <property type="nucleotide sequence ID" value="NZ_CP007637.1"/>
</dbReference>
<dbReference type="EMBL" id="CP007637">
    <property type="protein sequence ID" value="AIB35490.1"/>
    <property type="molecule type" value="Genomic_DNA"/>
</dbReference>
<sequence>MLRSSFNFAQDITIFPVEEITLGNRKLIKDVYEVLQDFGDHTKTIDRVQVRHGASRALVREAAAASMVGGL</sequence>
<evidence type="ECO:0000313" key="1">
    <source>
        <dbReference type="EMBL" id="AIB35490.1"/>
    </source>
</evidence>
<evidence type="ECO:0000313" key="2">
    <source>
        <dbReference type="Proteomes" id="UP000027308"/>
    </source>
</evidence>
<organism evidence="1 2">
    <name type="scientific">Pseudomonas simiae</name>
    <dbReference type="NCBI Taxonomy" id="321846"/>
    <lineage>
        <taxon>Bacteria</taxon>
        <taxon>Pseudomonadati</taxon>
        <taxon>Pseudomonadota</taxon>
        <taxon>Gammaproteobacteria</taxon>
        <taxon>Pseudomonadales</taxon>
        <taxon>Pseudomonadaceae</taxon>
        <taxon>Pseudomonas</taxon>
    </lineage>
</organism>
<reference evidence="1 2" key="1">
    <citation type="submission" date="2014-05" db="EMBL/GenBank/DDBJ databases">
        <title>Pseudomonas simiae WCS417.</title>
        <authorList>
            <person name="Berendsen R.L."/>
        </authorList>
    </citation>
    <scope>NUCLEOTIDE SEQUENCE [LARGE SCALE GENOMIC DNA]</scope>
    <source>
        <strain evidence="1 2">WCS417</strain>
    </source>
</reference>
<accession>A0A1N7TVV8</accession>
<dbReference type="AlphaFoldDB" id="A0A1N7TVV8"/>
<name>A0A1N7TVV8_9PSED</name>
<protein>
    <submittedName>
        <fullName evidence="1">Uncharacterized protein</fullName>
    </submittedName>
</protein>
<proteinExistence type="predicted"/>
<dbReference type="Proteomes" id="UP000027308">
    <property type="component" value="Chromosome"/>
</dbReference>
<gene>
    <name evidence="1" type="ORF">PS417_07840</name>
</gene>